<feature type="binding site" evidence="4">
    <location>
        <position position="109"/>
    </location>
    <ligand>
        <name>(6R)-10-formyltetrahydrofolate</name>
        <dbReference type="ChEBI" id="CHEBI:195366"/>
    </ligand>
</feature>
<dbReference type="NCBIfam" id="TIGR00639">
    <property type="entry name" value="PurN"/>
    <property type="match status" value="1"/>
</dbReference>
<feature type="binding site" evidence="4">
    <location>
        <begin position="14"/>
        <end position="16"/>
    </location>
    <ligand>
        <name>N(1)-(5-phospho-beta-D-ribosyl)glycinamide</name>
        <dbReference type="ChEBI" id="CHEBI:143788"/>
    </ligand>
</feature>
<dbReference type="HAMAP" id="MF_01930">
    <property type="entry name" value="PurN"/>
    <property type="match status" value="1"/>
</dbReference>
<dbReference type="InterPro" id="IPR002376">
    <property type="entry name" value="Formyl_transf_N"/>
</dbReference>
<evidence type="ECO:0000313" key="7">
    <source>
        <dbReference type="Proteomes" id="UP001301140"/>
    </source>
</evidence>
<dbReference type="GO" id="GO:0004644">
    <property type="term" value="F:phosphoribosylglycinamide formyltransferase activity"/>
    <property type="evidence" value="ECO:0007669"/>
    <property type="project" value="UniProtKB-UniRule"/>
</dbReference>
<comment type="function">
    <text evidence="4">Catalyzes the transfer of a formyl group from 10-formyltetrahydrofolate to 5-phospho-ribosyl-glycinamide (GAR), producing 5-phospho-ribosyl-N-formylglycinamide (FGAR) and tetrahydrofolate.</text>
</comment>
<reference evidence="6 7" key="1">
    <citation type="submission" date="2023-03" db="EMBL/GenBank/DDBJ databases">
        <title>YIM 152171 draft genome.</title>
        <authorList>
            <person name="Yang Z."/>
        </authorList>
    </citation>
    <scope>NUCLEOTIDE SEQUENCE [LARGE SCALE GENOMIC DNA]</scope>
    <source>
        <strain evidence="6 7">YIM 152171</strain>
    </source>
</reference>
<dbReference type="PANTHER" id="PTHR43369:SF2">
    <property type="entry name" value="PHOSPHORIBOSYLGLYCINAMIDE FORMYLTRANSFERASE"/>
    <property type="match status" value="1"/>
</dbReference>
<comment type="similarity">
    <text evidence="4">Belongs to the GART family.</text>
</comment>
<evidence type="ECO:0000256" key="2">
    <source>
        <dbReference type="ARBA" id="ARBA00022679"/>
    </source>
</evidence>
<organism evidence="6 7">
    <name type="scientific">Marinimicrococcus flavescens</name>
    <dbReference type="NCBI Taxonomy" id="3031815"/>
    <lineage>
        <taxon>Bacteria</taxon>
        <taxon>Pseudomonadati</taxon>
        <taxon>Pseudomonadota</taxon>
        <taxon>Alphaproteobacteria</taxon>
        <taxon>Geminicoccales</taxon>
        <taxon>Geminicoccaceae</taxon>
        <taxon>Marinimicrococcus</taxon>
    </lineage>
</organism>
<dbReference type="EMBL" id="JARGEQ010000040">
    <property type="protein sequence ID" value="MDF1585702.1"/>
    <property type="molecule type" value="Genomic_DNA"/>
</dbReference>
<dbReference type="InterPro" id="IPR004607">
    <property type="entry name" value="GART"/>
</dbReference>
<dbReference type="SUPFAM" id="SSF53328">
    <property type="entry name" value="Formyltransferase"/>
    <property type="match status" value="1"/>
</dbReference>
<evidence type="ECO:0000256" key="3">
    <source>
        <dbReference type="ARBA" id="ARBA00022755"/>
    </source>
</evidence>
<dbReference type="InterPro" id="IPR036477">
    <property type="entry name" value="Formyl_transf_N_sf"/>
</dbReference>
<keyword evidence="2 4" id="KW-0808">Transferase</keyword>
<sequence>MARRRVGVLVSGSGSNLQALLDAAAAPEAPFEIVLVLANRPDAYGLERARLAGIEARLIDHRSFAGRETFEAALDAALREAGVEIVCLAGFMRVLTAGFVEGWTGRMLNIHPSLLPSFRGLHTHARALAGSCAVAGCTVHLVTPDLDAGPVVVQGLVPVLPGDTPESLAARTIEVEHRAYPRALAMLAEDRVRLEEGRATLADERPGERLLLHPLLAGMA</sequence>
<gene>
    <name evidence="4 6" type="primary">purN</name>
    <name evidence="6" type="ORF">PZ740_04795</name>
</gene>
<protein>
    <recommendedName>
        <fullName evidence="4">Phosphoribosylglycinamide formyltransferase</fullName>
        <ecNumber evidence="4">2.1.2.2</ecNumber>
    </recommendedName>
    <alternativeName>
        <fullName evidence="4">5'-phosphoribosylglycinamide transformylase</fullName>
    </alternativeName>
    <alternativeName>
        <fullName evidence="4">GAR transformylase</fullName>
        <shortName evidence="4">GART</shortName>
    </alternativeName>
</protein>
<dbReference type="GO" id="GO:0006189">
    <property type="term" value="P:'de novo' IMP biosynthetic process"/>
    <property type="evidence" value="ECO:0007669"/>
    <property type="project" value="UniProtKB-UniRule"/>
</dbReference>
<keyword evidence="3 4" id="KW-0658">Purine biosynthesis</keyword>
<feature type="active site" description="Proton donor" evidence="4">
    <location>
        <position position="111"/>
    </location>
</feature>
<feature type="domain" description="Formyl transferase N-terminal" evidence="5">
    <location>
        <begin position="5"/>
        <end position="184"/>
    </location>
</feature>
<dbReference type="Pfam" id="PF00551">
    <property type="entry name" value="Formyl_trans_N"/>
    <property type="match status" value="1"/>
</dbReference>
<comment type="caution">
    <text evidence="4">Lacks conserved residue(s) required for the propagation of feature annotation.</text>
</comment>
<feature type="binding site" evidence="4">
    <location>
        <position position="67"/>
    </location>
    <ligand>
        <name>(6R)-10-formyltetrahydrofolate</name>
        <dbReference type="ChEBI" id="CHEBI:195366"/>
    </ligand>
</feature>
<comment type="catalytic activity">
    <reaction evidence="4">
        <text>N(1)-(5-phospho-beta-D-ribosyl)glycinamide + (6R)-10-formyltetrahydrofolate = N(2)-formyl-N(1)-(5-phospho-beta-D-ribosyl)glycinamide + (6S)-5,6,7,8-tetrahydrofolate + H(+)</text>
        <dbReference type="Rhea" id="RHEA:15053"/>
        <dbReference type="ChEBI" id="CHEBI:15378"/>
        <dbReference type="ChEBI" id="CHEBI:57453"/>
        <dbReference type="ChEBI" id="CHEBI:143788"/>
        <dbReference type="ChEBI" id="CHEBI:147286"/>
        <dbReference type="ChEBI" id="CHEBI:195366"/>
        <dbReference type="EC" id="2.1.2.2"/>
    </reaction>
</comment>
<dbReference type="AlphaFoldDB" id="A0AAP3XQV9"/>
<dbReference type="PANTHER" id="PTHR43369">
    <property type="entry name" value="PHOSPHORIBOSYLGLYCINAMIDE FORMYLTRANSFERASE"/>
    <property type="match status" value="1"/>
</dbReference>
<comment type="pathway">
    <text evidence="1 4">Purine metabolism; IMP biosynthesis via de novo pathway; N(2)-formyl-N(1)-(5-phospho-D-ribosyl)glycinamide from N(1)-(5-phospho-D-ribosyl)glycinamide (10-formyl THF route): step 1/1.</text>
</comment>
<evidence type="ECO:0000313" key="6">
    <source>
        <dbReference type="EMBL" id="MDF1585702.1"/>
    </source>
</evidence>
<evidence type="ECO:0000259" key="5">
    <source>
        <dbReference type="Pfam" id="PF00551"/>
    </source>
</evidence>
<proteinExistence type="inferred from homology"/>
<feature type="site" description="Raises pKa of active site His" evidence="4">
    <location>
        <position position="147"/>
    </location>
</feature>
<dbReference type="RefSeq" id="WP_327788118.1">
    <property type="nucleotide sequence ID" value="NZ_JARGEQ010000040.1"/>
</dbReference>
<dbReference type="EC" id="2.1.2.2" evidence="4"/>
<accession>A0AAP3XQV9</accession>
<dbReference type="CDD" id="cd08645">
    <property type="entry name" value="FMT_core_GART"/>
    <property type="match status" value="1"/>
</dbReference>
<evidence type="ECO:0000256" key="4">
    <source>
        <dbReference type="HAMAP-Rule" id="MF_01930"/>
    </source>
</evidence>
<dbReference type="GO" id="GO:0005829">
    <property type="term" value="C:cytosol"/>
    <property type="evidence" value="ECO:0007669"/>
    <property type="project" value="TreeGrafter"/>
</dbReference>
<evidence type="ECO:0000256" key="1">
    <source>
        <dbReference type="ARBA" id="ARBA00005054"/>
    </source>
</evidence>
<comment type="caution">
    <text evidence="6">The sequence shown here is derived from an EMBL/GenBank/DDBJ whole genome shotgun (WGS) entry which is preliminary data.</text>
</comment>
<dbReference type="Gene3D" id="3.40.50.170">
    <property type="entry name" value="Formyl transferase, N-terminal domain"/>
    <property type="match status" value="1"/>
</dbReference>
<name>A0AAP3XQV9_9PROT</name>
<keyword evidence="7" id="KW-1185">Reference proteome</keyword>
<dbReference type="Proteomes" id="UP001301140">
    <property type="component" value="Unassembled WGS sequence"/>
</dbReference>